<reference evidence="7 8" key="1">
    <citation type="submission" date="2019-12" db="EMBL/GenBank/DDBJ databases">
        <title>Genomic-based taxomic classification of the family Erythrobacteraceae.</title>
        <authorList>
            <person name="Xu L."/>
        </authorList>
    </citation>
    <scope>NUCLEOTIDE SEQUENCE [LARGE SCALE GENOMIC DNA]</scope>
    <source>
        <strain evidence="7 8">JCM 17468</strain>
    </source>
</reference>
<feature type="transmembrane region" description="Helical" evidence="4">
    <location>
        <begin position="228"/>
        <end position="246"/>
    </location>
</feature>
<organism evidence="7 8">
    <name type="scientific">Qipengyuania pelagi</name>
    <dbReference type="NCBI Taxonomy" id="994320"/>
    <lineage>
        <taxon>Bacteria</taxon>
        <taxon>Pseudomonadati</taxon>
        <taxon>Pseudomonadota</taxon>
        <taxon>Alphaproteobacteria</taxon>
        <taxon>Sphingomonadales</taxon>
        <taxon>Erythrobacteraceae</taxon>
        <taxon>Qipengyuania</taxon>
    </lineage>
</organism>
<dbReference type="PROSITE" id="PS50885">
    <property type="entry name" value="HAMP"/>
    <property type="match status" value="1"/>
</dbReference>
<dbReference type="GO" id="GO:0016020">
    <property type="term" value="C:membrane"/>
    <property type="evidence" value="ECO:0007669"/>
    <property type="project" value="InterPro"/>
</dbReference>
<feature type="transmembrane region" description="Helical" evidence="4">
    <location>
        <begin position="59"/>
        <end position="82"/>
    </location>
</feature>
<dbReference type="InterPro" id="IPR004089">
    <property type="entry name" value="MCPsignal_dom"/>
</dbReference>
<comment type="similarity">
    <text evidence="2">Belongs to the methyl-accepting chemotaxis (MCP) protein family.</text>
</comment>
<protein>
    <submittedName>
        <fullName evidence="7">HAMP domain-containing protein</fullName>
    </submittedName>
</protein>
<evidence type="ECO:0000256" key="1">
    <source>
        <dbReference type="ARBA" id="ARBA00023224"/>
    </source>
</evidence>
<dbReference type="Gene3D" id="1.10.287.950">
    <property type="entry name" value="Methyl-accepting chemotaxis protein"/>
    <property type="match status" value="1"/>
</dbReference>
<dbReference type="OrthoDB" id="8482111at2"/>
<keyword evidence="8" id="KW-1185">Reference proteome</keyword>
<evidence type="ECO:0000259" key="5">
    <source>
        <dbReference type="PROSITE" id="PS50111"/>
    </source>
</evidence>
<dbReference type="GO" id="GO:0007165">
    <property type="term" value="P:signal transduction"/>
    <property type="evidence" value="ECO:0007669"/>
    <property type="project" value="UniProtKB-KW"/>
</dbReference>
<evidence type="ECO:0000259" key="6">
    <source>
        <dbReference type="PROSITE" id="PS50885"/>
    </source>
</evidence>
<dbReference type="InterPro" id="IPR003660">
    <property type="entry name" value="HAMP_dom"/>
</dbReference>
<evidence type="ECO:0000256" key="3">
    <source>
        <dbReference type="PROSITE-ProRule" id="PRU00284"/>
    </source>
</evidence>
<dbReference type="Pfam" id="PF00672">
    <property type="entry name" value="HAMP"/>
    <property type="match status" value="1"/>
</dbReference>
<dbReference type="Proteomes" id="UP000430272">
    <property type="component" value="Unassembled WGS sequence"/>
</dbReference>
<name>A0A844Y9U4_9SPHN</name>
<gene>
    <name evidence="7" type="ORF">GRI47_09345</name>
</gene>
<comment type="caution">
    <text evidence="7">The sequence shown here is derived from an EMBL/GenBank/DDBJ whole genome shotgun (WGS) entry which is preliminary data.</text>
</comment>
<dbReference type="PROSITE" id="PS50111">
    <property type="entry name" value="CHEMOTAXIS_TRANSDUC_2"/>
    <property type="match status" value="1"/>
</dbReference>
<sequence>MSALADITGDLVAEKGAPAPVELSSRDGDRTATKFIARLKGALKDRYRRLTVAQKIGRLTLASVTAIMLTIATMIVAATIALDMRETRMAIADAQLHSARIVTDVERARLFGQRLALKGAQADMDRAHAALENAHVNLVGLDDSAKRYAAAQLPAIASLDERIADYQASLRAVSAAYAQHGTGARTQDLVEANFLSGEDLIDRAEAISSGLAAIGAENNQRSSDVVRWLLIGFAIIVAIAVALIFATSRSIIADMSGTLKRLTDSGLELSKGNLTVHIPGLRRKDEIGQMARAMQLFARAAKKFEAARDAEAVRARNELVERAAMEREREDGRKQKERALLDLARTFESTVGHVVGSVSAAVDQLQTTANHMASAADRSTDRTGEVVGEMDRAASGVVAAAAASDEFALSIGEIGHQAAQSAELARQATRAAKQADGTMSDLSASAEQVGQVVELIQSIARRTNLLALNASIEAARGGEAGRGFAVVASEVKDLANQTSRATRDIADQIRAMQDSTGASVTALRSIGAQVAQLETSAVSIASAVDQQTRAGQELARSIDIAARGTDAVSELVGEVRETSLATGNAAAQVLASANDLEGQADMLSGKVDDFLAHIRAG</sequence>
<feature type="domain" description="HAMP" evidence="6">
    <location>
        <begin position="253"/>
        <end position="306"/>
    </location>
</feature>
<dbReference type="Gene3D" id="6.10.340.10">
    <property type="match status" value="1"/>
</dbReference>
<dbReference type="PANTHER" id="PTHR32089">
    <property type="entry name" value="METHYL-ACCEPTING CHEMOTAXIS PROTEIN MCPB"/>
    <property type="match status" value="1"/>
</dbReference>
<dbReference type="Pfam" id="PF00015">
    <property type="entry name" value="MCPsignal"/>
    <property type="match status" value="1"/>
</dbReference>
<accession>A0A844Y9U4</accession>
<dbReference type="CDD" id="cd06225">
    <property type="entry name" value="HAMP"/>
    <property type="match status" value="1"/>
</dbReference>
<evidence type="ECO:0000313" key="7">
    <source>
        <dbReference type="EMBL" id="MXO54209.1"/>
    </source>
</evidence>
<evidence type="ECO:0000256" key="4">
    <source>
        <dbReference type="SAM" id="Phobius"/>
    </source>
</evidence>
<keyword evidence="4" id="KW-0812">Transmembrane</keyword>
<dbReference type="PANTHER" id="PTHR32089:SF112">
    <property type="entry name" value="LYSOZYME-LIKE PROTEIN-RELATED"/>
    <property type="match status" value="1"/>
</dbReference>
<evidence type="ECO:0000313" key="8">
    <source>
        <dbReference type="Proteomes" id="UP000430272"/>
    </source>
</evidence>
<evidence type="ECO:0000256" key="2">
    <source>
        <dbReference type="ARBA" id="ARBA00029447"/>
    </source>
</evidence>
<dbReference type="EMBL" id="WTYD01000001">
    <property type="protein sequence ID" value="MXO54209.1"/>
    <property type="molecule type" value="Genomic_DNA"/>
</dbReference>
<keyword evidence="4" id="KW-0472">Membrane</keyword>
<dbReference type="RefSeq" id="WP_160660974.1">
    <property type="nucleotide sequence ID" value="NZ_BAABDV010000001.1"/>
</dbReference>
<dbReference type="SMART" id="SM00304">
    <property type="entry name" value="HAMP"/>
    <property type="match status" value="2"/>
</dbReference>
<keyword evidence="4" id="KW-1133">Transmembrane helix</keyword>
<feature type="domain" description="Methyl-accepting transducer" evidence="5">
    <location>
        <begin position="361"/>
        <end position="597"/>
    </location>
</feature>
<proteinExistence type="inferred from homology"/>
<dbReference type="AlphaFoldDB" id="A0A844Y9U4"/>
<dbReference type="SMART" id="SM00283">
    <property type="entry name" value="MA"/>
    <property type="match status" value="1"/>
</dbReference>
<dbReference type="SUPFAM" id="SSF58104">
    <property type="entry name" value="Methyl-accepting chemotaxis protein (MCP) signaling domain"/>
    <property type="match status" value="1"/>
</dbReference>
<keyword evidence="1 3" id="KW-0807">Transducer</keyword>